<sequence length="147" mass="15884">MAAASAINIGNLARITPTDLAALLLDPACAAKVVVVDVRDSDHLGGHIKGSIWVPTAELDARIPELMRMHQDKDTIVFHCMLSQQRGPASAIKFARALEAAANKGQAQQTTAQRPAVCVLEGGFGMWQARYGSDERLTDAYVKDLWD</sequence>
<dbReference type="Proteomes" id="UP000030752">
    <property type="component" value="Unassembled WGS sequence"/>
</dbReference>
<dbReference type="FunCoup" id="W2SGQ9">
    <property type="interactions" value="156"/>
</dbReference>
<dbReference type="EMBL" id="KB822711">
    <property type="protein sequence ID" value="ETN47193.1"/>
    <property type="molecule type" value="Genomic_DNA"/>
</dbReference>
<dbReference type="OrthoDB" id="102559at2759"/>
<feature type="domain" description="Rhodanese" evidence="1">
    <location>
        <begin position="29"/>
        <end position="136"/>
    </location>
</feature>
<proteinExistence type="predicted"/>
<keyword evidence="3" id="KW-1185">Reference proteome</keyword>
<dbReference type="GO" id="GO:0005634">
    <property type="term" value="C:nucleus"/>
    <property type="evidence" value="ECO:0007669"/>
    <property type="project" value="TreeGrafter"/>
</dbReference>
<dbReference type="GeneID" id="19968723"/>
<dbReference type="AlphaFoldDB" id="W2SGQ9"/>
<dbReference type="PANTHER" id="PTHR10828">
    <property type="entry name" value="M-PHASE INDUCER PHOSPHATASE DUAL SPECIFICITY PHOSPHATASE CDC25"/>
    <property type="match status" value="1"/>
</dbReference>
<reference evidence="2 3" key="1">
    <citation type="submission" date="2013-03" db="EMBL/GenBank/DDBJ databases">
        <title>The Genome Sequence of Phialophora europaea CBS 101466.</title>
        <authorList>
            <consortium name="The Broad Institute Genomics Platform"/>
            <person name="Cuomo C."/>
            <person name="de Hoog S."/>
            <person name="Gorbushina A."/>
            <person name="Walker B."/>
            <person name="Young S.K."/>
            <person name="Zeng Q."/>
            <person name="Gargeya S."/>
            <person name="Fitzgerald M."/>
            <person name="Haas B."/>
            <person name="Abouelleil A."/>
            <person name="Allen A.W."/>
            <person name="Alvarado L."/>
            <person name="Arachchi H.M."/>
            <person name="Berlin A.M."/>
            <person name="Chapman S.B."/>
            <person name="Gainer-Dewar J."/>
            <person name="Goldberg J."/>
            <person name="Griggs A."/>
            <person name="Gujja S."/>
            <person name="Hansen M."/>
            <person name="Howarth C."/>
            <person name="Imamovic A."/>
            <person name="Ireland A."/>
            <person name="Larimer J."/>
            <person name="McCowan C."/>
            <person name="Murphy C."/>
            <person name="Pearson M."/>
            <person name="Poon T.W."/>
            <person name="Priest M."/>
            <person name="Roberts A."/>
            <person name="Saif S."/>
            <person name="Shea T."/>
            <person name="Sisk P."/>
            <person name="Sykes S."/>
            <person name="Wortman J."/>
            <person name="Nusbaum C."/>
            <person name="Birren B."/>
        </authorList>
    </citation>
    <scope>NUCLEOTIDE SEQUENCE [LARGE SCALE GENOMIC DNA]</scope>
    <source>
        <strain evidence="2 3">CBS 101466</strain>
    </source>
</reference>
<dbReference type="SUPFAM" id="SSF52821">
    <property type="entry name" value="Rhodanese/Cell cycle control phosphatase"/>
    <property type="match status" value="1"/>
</dbReference>
<accession>W2SGQ9</accession>
<dbReference type="PROSITE" id="PS50206">
    <property type="entry name" value="RHODANESE_3"/>
    <property type="match status" value="1"/>
</dbReference>
<dbReference type="GO" id="GO:0004792">
    <property type="term" value="F:thiosulfate-cyanide sulfurtransferase activity"/>
    <property type="evidence" value="ECO:0007669"/>
    <property type="project" value="EnsemblFungi"/>
</dbReference>
<dbReference type="Gene3D" id="3.40.250.10">
    <property type="entry name" value="Rhodanese-like domain"/>
    <property type="match status" value="1"/>
</dbReference>
<gene>
    <name evidence="2" type="ORF">HMPREF1541_01384</name>
</gene>
<dbReference type="VEuPathDB" id="FungiDB:HMPREF1541_01384"/>
<dbReference type="eggNOG" id="KOG3772">
    <property type="taxonomic scope" value="Eukaryota"/>
</dbReference>
<organism evidence="2 3">
    <name type="scientific">Cyphellophora europaea (strain CBS 101466)</name>
    <name type="common">Phialophora europaea</name>
    <dbReference type="NCBI Taxonomy" id="1220924"/>
    <lineage>
        <taxon>Eukaryota</taxon>
        <taxon>Fungi</taxon>
        <taxon>Dikarya</taxon>
        <taxon>Ascomycota</taxon>
        <taxon>Pezizomycotina</taxon>
        <taxon>Eurotiomycetes</taxon>
        <taxon>Chaetothyriomycetidae</taxon>
        <taxon>Chaetothyriales</taxon>
        <taxon>Cyphellophoraceae</taxon>
        <taxon>Cyphellophora</taxon>
    </lineage>
</organism>
<protein>
    <recommendedName>
        <fullName evidence="1">Rhodanese domain-containing protein</fullName>
    </recommendedName>
</protein>
<evidence type="ECO:0000259" key="1">
    <source>
        <dbReference type="PROSITE" id="PS50206"/>
    </source>
</evidence>
<name>W2SGQ9_CYPE1</name>
<evidence type="ECO:0000313" key="3">
    <source>
        <dbReference type="Proteomes" id="UP000030752"/>
    </source>
</evidence>
<dbReference type="GO" id="GO:0004725">
    <property type="term" value="F:protein tyrosine phosphatase activity"/>
    <property type="evidence" value="ECO:0007669"/>
    <property type="project" value="TreeGrafter"/>
</dbReference>
<dbReference type="InterPro" id="IPR036873">
    <property type="entry name" value="Rhodanese-like_dom_sf"/>
</dbReference>
<evidence type="ECO:0000313" key="2">
    <source>
        <dbReference type="EMBL" id="ETN47193.1"/>
    </source>
</evidence>
<dbReference type="GO" id="GO:0005737">
    <property type="term" value="C:cytoplasm"/>
    <property type="evidence" value="ECO:0007669"/>
    <property type="project" value="TreeGrafter"/>
</dbReference>
<dbReference type="PANTHER" id="PTHR10828:SF38">
    <property type="entry name" value="ARSENICAL-RESISTANCE PROTEIN 2-RELATED"/>
    <property type="match status" value="1"/>
</dbReference>
<dbReference type="STRING" id="1220924.W2SGQ9"/>
<dbReference type="SMART" id="SM00450">
    <property type="entry name" value="RHOD"/>
    <property type="match status" value="1"/>
</dbReference>
<dbReference type="HOGENOM" id="CLU_107716_1_0_1"/>
<dbReference type="RefSeq" id="XP_008711905.1">
    <property type="nucleotide sequence ID" value="XM_008713683.1"/>
</dbReference>
<dbReference type="InterPro" id="IPR001763">
    <property type="entry name" value="Rhodanese-like_dom"/>
</dbReference>
<dbReference type="InParanoid" id="W2SGQ9"/>
<dbReference type="Pfam" id="PF00581">
    <property type="entry name" value="Rhodanese"/>
    <property type="match status" value="1"/>
</dbReference>